<accession>A0ABD2PXD4</accession>
<dbReference type="Gene3D" id="1.10.20.10">
    <property type="entry name" value="Histone, subunit A"/>
    <property type="match status" value="1"/>
</dbReference>
<dbReference type="AlphaFoldDB" id="A0ABD2PXD4"/>
<comment type="caution">
    <text evidence="15">The sequence shown here is derived from an EMBL/GenBank/DDBJ whole genome shotgun (WGS) entry which is preliminary data.</text>
</comment>
<keyword evidence="6" id="KW-0539">Nucleus</keyword>
<dbReference type="GO" id="GO:0003677">
    <property type="term" value="F:DNA binding"/>
    <property type="evidence" value="ECO:0007669"/>
    <property type="project" value="UniProtKB-KW"/>
</dbReference>
<reference evidence="15 16" key="1">
    <citation type="submission" date="2024-11" db="EMBL/GenBank/DDBJ databases">
        <title>Adaptive evolution of stress response genes in parasites aligns with host niche diversity.</title>
        <authorList>
            <person name="Hahn C."/>
            <person name="Resl P."/>
        </authorList>
    </citation>
    <scope>NUCLEOTIDE SEQUENCE [LARGE SCALE GENOMIC DNA]</scope>
    <source>
        <strain evidence="15">EGGRZ-B1_66</strain>
        <tissue evidence="15">Body</tissue>
    </source>
</reference>
<name>A0ABD2PXD4_9PLAT</name>
<protein>
    <recommendedName>
        <fullName evidence="10">Nuclear transcription factor Y subunit gamma</fullName>
    </recommendedName>
    <alternativeName>
        <fullName evidence="11">CAAT box DNA-binding protein subunit C</fullName>
    </alternativeName>
    <alternativeName>
        <fullName evidence="12">Nuclear transcription factor Y subunit C</fullName>
    </alternativeName>
</protein>
<proteinExistence type="inferred from homology"/>
<evidence type="ECO:0000256" key="5">
    <source>
        <dbReference type="ARBA" id="ARBA00023163"/>
    </source>
</evidence>
<evidence type="ECO:0000256" key="7">
    <source>
        <dbReference type="ARBA" id="ARBA00025263"/>
    </source>
</evidence>
<dbReference type="PANTHER" id="PTHR10252">
    <property type="entry name" value="HISTONE-LIKE TRANSCRIPTION FACTOR CCAAT-RELATED"/>
    <property type="match status" value="1"/>
</dbReference>
<feature type="region of interest" description="Disordered" evidence="13">
    <location>
        <begin position="276"/>
        <end position="318"/>
    </location>
</feature>
<organism evidence="15 16">
    <name type="scientific">Cichlidogyrus casuarinus</name>
    <dbReference type="NCBI Taxonomy" id="1844966"/>
    <lineage>
        <taxon>Eukaryota</taxon>
        <taxon>Metazoa</taxon>
        <taxon>Spiralia</taxon>
        <taxon>Lophotrochozoa</taxon>
        <taxon>Platyhelminthes</taxon>
        <taxon>Monogenea</taxon>
        <taxon>Monopisthocotylea</taxon>
        <taxon>Dactylogyridea</taxon>
        <taxon>Ancyrocephalidae</taxon>
        <taxon>Cichlidogyrus</taxon>
    </lineage>
</organism>
<dbReference type="InterPro" id="IPR050568">
    <property type="entry name" value="Transcr_DNA_Rep_Reg"/>
</dbReference>
<keyword evidence="16" id="KW-1185">Reference proteome</keyword>
<sequence length="395" mass="43571">MQNRMYLFWESVKQDVESTRPDPNTFKSQELPLARIKKIMKLDDDVKPMMISAEAPILFAKACEVFIRELTLRAWIHTEQNRRRTLQRNDISMAISDNDTDQFDFLIDIVPREESRPAKKLSTDTGSKDIKVISGHLESPLNGETLQQQNIIVNGATAAQGIQFINPGPQVVNGQQLQYVLQLPTGQVISQQFQPEAALPPNSVLQQGPNGTFQILQLPQNNGEEVDHKMPKQTVYIQQPDGSLVPADGLNQQIIYTQGPNGQQQPMLISLGESTHVQAHEEEEGNASPVTRSAAKRKAEASKTSVPKPATKRSKPNIPMEKIIVTKVDEDSVAITESSDPLKLAVKSTETNKNKENGAQRSPTAPTSSASGDQETPAANDISVEQVEPEAETDK</sequence>
<keyword evidence="2" id="KW-0805">Transcription regulation</keyword>
<dbReference type="GO" id="GO:0005634">
    <property type="term" value="C:nucleus"/>
    <property type="evidence" value="ECO:0007669"/>
    <property type="project" value="UniProtKB-SubCell"/>
</dbReference>
<evidence type="ECO:0000256" key="8">
    <source>
        <dbReference type="ARBA" id="ARBA00025911"/>
    </source>
</evidence>
<dbReference type="SUPFAM" id="SSF47113">
    <property type="entry name" value="Histone-fold"/>
    <property type="match status" value="1"/>
</dbReference>
<dbReference type="FunFam" id="1.10.20.10:FF:000006">
    <property type="entry name" value="Nuclear transcription factor Y subunit gamma"/>
    <property type="match status" value="1"/>
</dbReference>
<comment type="similarity">
    <text evidence="9">Belongs to the NFYC/HAP5 subunit family.</text>
</comment>
<evidence type="ECO:0000256" key="10">
    <source>
        <dbReference type="ARBA" id="ARBA00040590"/>
    </source>
</evidence>
<comment type="function">
    <text evidence="7">Component of the sequence-specific heterotrimeric transcription factor (NF-Y) which specifically recognizes a 5'-CCAAT-3' box motif found in the promoters of its target genes. NF-Y can function as both an activator and a repressor, depending on its interacting cofactors.</text>
</comment>
<dbReference type="EMBL" id="JBJKFK010002433">
    <property type="protein sequence ID" value="KAL3311111.1"/>
    <property type="molecule type" value="Genomic_DNA"/>
</dbReference>
<keyword evidence="5" id="KW-0804">Transcription</keyword>
<evidence type="ECO:0000256" key="6">
    <source>
        <dbReference type="ARBA" id="ARBA00023242"/>
    </source>
</evidence>
<dbReference type="InterPro" id="IPR007125">
    <property type="entry name" value="H2A/H2B/H3"/>
</dbReference>
<dbReference type="InterPro" id="IPR009072">
    <property type="entry name" value="Histone-fold"/>
</dbReference>
<dbReference type="CDD" id="cd22908">
    <property type="entry name" value="HFD_NFYC-like"/>
    <property type="match status" value="1"/>
</dbReference>
<evidence type="ECO:0000256" key="1">
    <source>
        <dbReference type="ARBA" id="ARBA00004123"/>
    </source>
</evidence>
<evidence type="ECO:0000256" key="12">
    <source>
        <dbReference type="ARBA" id="ARBA00042663"/>
    </source>
</evidence>
<feature type="domain" description="Core Histone H2A/H2B/H3" evidence="14">
    <location>
        <begin position="15"/>
        <end position="95"/>
    </location>
</feature>
<gene>
    <name evidence="15" type="ORF">Ciccas_010314</name>
</gene>
<dbReference type="Pfam" id="PF00125">
    <property type="entry name" value="Histone"/>
    <property type="match status" value="1"/>
</dbReference>
<dbReference type="Proteomes" id="UP001626550">
    <property type="component" value="Unassembled WGS sequence"/>
</dbReference>
<comment type="subcellular location">
    <subcellularLocation>
        <location evidence="1">Nucleus</location>
    </subcellularLocation>
</comment>
<keyword evidence="4" id="KW-0010">Activator</keyword>
<evidence type="ECO:0000256" key="9">
    <source>
        <dbReference type="ARBA" id="ARBA00038129"/>
    </source>
</evidence>
<comment type="subunit">
    <text evidence="8">Heterotrimeric transcription factor composed of three components, NF-YA, NF-YB and NF-YC. NF-YB and NF-YC must interact and dimerize for NF-YA association and DNA binding.</text>
</comment>
<evidence type="ECO:0000256" key="3">
    <source>
        <dbReference type="ARBA" id="ARBA00023125"/>
    </source>
</evidence>
<evidence type="ECO:0000313" key="15">
    <source>
        <dbReference type="EMBL" id="KAL3311111.1"/>
    </source>
</evidence>
<feature type="compositionally biased region" description="Polar residues" evidence="13">
    <location>
        <begin position="359"/>
        <end position="374"/>
    </location>
</feature>
<evidence type="ECO:0000259" key="14">
    <source>
        <dbReference type="Pfam" id="PF00125"/>
    </source>
</evidence>
<evidence type="ECO:0000256" key="13">
    <source>
        <dbReference type="SAM" id="MobiDB-lite"/>
    </source>
</evidence>
<evidence type="ECO:0000256" key="11">
    <source>
        <dbReference type="ARBA" id="ARBA00042333"/>
    </source>
</evidence>
<evidence type="ECO:0000256" key="4">
    <source>
        <dbReference type="ARBA" id="ARBA00023159"/>
    </source>
</evidence>
<keyword evidence="3" id="KW-0238">DNA-binding</keyword>
<dbReference type="PANTHER" id="PTHR10252:SF8">
    <property type="entry name" value="NUCLEAR TRANSCRIPTION FACTOR Y SUBUNIT GAMMA"/>
    <property type="match status" value="1"/>
</dbReference>
<feature type="region of interest" description="Disordered" evidence="13">
    <location>
        <begin position="335"/>
        <end position="395"/>
    </location>
</feature>
<evidence type="ECO:0000313" key="16">
    <source>
        <dbReference type="Proteomes" id="UP001626550"/>
    </source>
</evidence>
<evidence type="ECO:0000256" key="2">
    <source>
        <dbReference type="ARBA" id="ARBA00023015"/>
    </source>
</evidence>